<evidence type="ECO:0000256" key="3">
    <source>
        <dbReference type="RuleBase" id="RU003616"/>
    </source>
</evidence>
<feature type="domain" description="SHSP" evidence="4">
    <location>
        <begin position="1"/>
        <end position="107"/>
    </location>
</feature>
<evidence type="ECO:0000256" key="1">
    <source>
        <dbReference type="ARBA" id="ARBA00023016"/>
    </source>
</evidence>
<dbReference type="CDD" id="cd06526">
    <property type="entry name" value="metazoan_ACD"/>
    <property type="match status" value="1"/>
</dbReference>
<evidence type="ECO:0000259" key="4">
    <source>
        <dbReference type="PROSITE" id="PS01031"/>
    </source>
</evidence>
<dbReference type="PANTHER" id="PTHR45640">
    <property type="entry name" value="HEAT SHOCK PROTEIN HSP-12.2-RELATED"/>
    <property type="match status" value="1"/>
</dbReference>
<dbReference type="SUPFAM" id="SSF49764">
    <property type="entry name" value="HSP20-like chaperones"/>
    <property type="match status" value="1"/>
</dbReference>
<sequence length="107" mass="11712">MSDKQPVMTCTVSSQQFLASQMMIDVKDYKPGDITVKTVDDTVVVEGKIEQKEGNSIKTQVFTRRFMLPPTVNLNGVTSALSRDGVLTISAPKLVRPLPLSLLLLCS</sequence>
<dbReference type="InterPro" id="IPR002068">
    <property type="entry name" value="A-crystallin/Hsp20_dom"/>
</dbReference>
<evidence type="ECO:0000256" key="2">
    <source>
        <dbReference type="PROSITE-ProRule" id="PRU00285"/>
    </source>
</evidence>
<dbReference type="PANTHER" id="PTHR45640:SF13">
    <property type="entry name" value="HEAT SHOCK PROTEIN 22-RELATED"/>
    <property type="match status" value="1"/>
</dbReference>
<dbReference type="EMBL" id="GDRN01092727">
    <property type="protein sequence ID" value="JAI60053.1"/>
    <property type="molecule type" value="Transcribed_RNA"/>
</dbReference>
<dbReference type="PROSITE" id="PS01031">
    <property type="entry name" value="SHSP"/>
    <property type="match status" value="1"/>
</dbReference>
<dbReference type="Gene3D" id="2.60.40.790">
    <property type="match status" value="1"/>
</dbReference>
<dbReference type="GO" id="GO:0005737">
    <property type="term" value="C:cytoplasm"/>
    <property type="evidence" value="ECO:0007669"/>
    <property type="project" value="TreeGrafter"/>
</dbReference>
<dbReference type="InterPro" id="IPR001436">
    <property type="entry name" value="Alpha-crystallin/sHSP_animal"/>
</dbReference>
<keyword evidence="1" id="KW-0346">Stress response</keyword>
<name>A0A0P4W4K4_SCYOL</name>
<protein>
    <recommendedName>
        <fullName evidence="4">SHSP domain-containing protein</fullName>
    </recommendedName>
</protein>
<accession>A0A0P4W4K4</accession>
<organism evidence="5">
    <name type="scientific">Scylla olivacea</name>
    <name type="common">Orange mud crab</name>
    <name type="synonym">Cancer olivacea</name>
    <dbReference type="NCBI Taxonomy" id="85551"/>
    <lineage>
        <taxon>Eukaryota</taxon>
        <taxon>Metazoa</taxon>
        <taxon>Ecdysozoa</taxon>
        <taxon>Arthropoda</taxon>
        <taxon>Crustacea</taxon>
        <taxon>Multicrustacea</taxon>
        <taxon>Malacostraca</taxon>
        <taxon>Eumalacostraca</taxon>
        <taxon>Eucarida</taxon>
        <taxon>Decapoda</taxon>
        <taxon>Pleocyemata</taxon>
        <taxon>Brachyura</taxon>
        <taxon>Eubrachyura</taxon>
        <taxon>Portunoidea</taxon>
        <taxon>Portunidae</taxon>
        <taxon>Portuninae</taxon>
        <taxon>Scylla</taxon>
    </lineage>
</organism>
<reference evidence="5" key="1">
    <citation type="submission" date="2015-09" db="EMBL/GenBank/DDBJ databases">
        <title>Scylla olivacea transcriptome.</title>
        <authorList>
            <person name="Ikhwanuddin M."/>
        </authorList>
    </citation>
    <scope>NUCLEOTIDE SEQUENCE</scope>
</reference>
<proteinExistence type="inferred from homology"/>
<dbReference type="GO" id="GO:0042026">
    <property type="term" value="P:protein refolding"/>
    <property type="evidence" value="ECO:0007669"/>
    <property type="project" value="TreeGrafter"/>
</dbReference>
<evidence type="ECO:0000313" key="5">
    <source>
        <dbReference type="EMBL" id="JAI60053.1"/>
    </source>
</evidence>
<dbReference type="GO" id="GO:0005634">
    <property type="term" value="C:nucleus"/>
    <property type="evidence" value="ECO:0007669"/>
    <property type="project" value="TreeGrafter"/>
</dbReference>
<dbReference type="GO" id="GO:0051082">
    <property type="term" value="F:unfolded protein binding"/>
    <property type="evidence" value="ECO:0007669"/>
    <property type="project" value="TreeGrafter"/>
</dbReference>
<dbReference type="AlphaFoldDB" id="A0A0P4W4K4"/>
<dbReference type="GO" id="GO:0009408">
    <property type="term" value="P:response to heat"/>
    <property type="evidence" value="ECO:0007669"/>
    <property type="project" value="TreeGrafter"/>
</dbReference>
<comment type="similarity">
    <text evidence="2 3">Belongs to the small heat shock protein (HSP20) family.</text>
</comment>
<dbReference type="Pfam" id="PF00011">
    <property type="entry name" value="HSP20"/>
    <property type="match status" value="1"/>
</dbReference>
<dbReference type="InterPro" id="IPR008978">
    <property type="entry name" value="HSP20-like_chaperone"/>
</dbReference>
<dbReference type="PRINTS" id="PR00299">
    <property type="entry name" value="ACRYSTALLIN"/>
</dbReference>